<dbReference type="SUPFAM" id="SSF56300">
    <property type="entry name" value="Metallo-dependent phosphatases"/>
    <property type="match status" value="1"/>
</dbReference>
<dbReference type="RefSeq" id="WP_102821008.1">
    <property type="nucleotide sequence ID" value="NZ_JAMOHR010000011.1"/>
</dbReference>
<dbReference type="Gene3D" id="3.60.21.10">
    <property type="match status" value="1"/>
</dbReference>
<protein>
    <submittedName>
        <fullName evidence="3">Serine/threonine protein phosphatase</fullName>
    </submittedName>
</protein>
<dbReference type="Pfam" id="PF00149">
    <property type="entry name" value="Metallophos"/>
    <property type="match status" value="1"/>
</dbReference>
<sequence>MNVFIRPSACLVALLLMLSSAILHAAPTAGAEPVLRFAVLGDAEPKPLAEFPGLASAVDHVNALAAAQPMNFVVGVGDIAHKGTRVQYENASLELERLNLPFYPIMGNEEHGASVARFLQYANRWNTDKVHIENARYVVEQEQVALVFASPDHGRDFDDSGVQWIAEQIDRLHPKPVFLVVHGAQVGIFPENADKGITNRAFDQITSKENLAVMISGDLHMDMDRVEHSKKIGHVHYLHIPALERTKIPDEEQHTPMFRVVSLYGDDTVVVDTYEAGAANTPLERHDYRFSLRR</sequence>
<dbReference type="Proteomes" id="UP000236003">
    <property type="component" value="Unassembled WGS sequence"/>
</dbReference>
<dbReference type="InterPro" id="IPR029052">
    <property type="entry name" value="Metallo-depent_PP-like"/>
</dbReference>
<feature type="domain" description="Calcineurin-like phosphoesterase" evidence="2">
    <location>
        <begin position="36"/>
        <end position="221"/>
    </location>
</feature>
<evidence type="ECO:0000259" key="2">
    <source>
        <dbReference type="Pfam" id="PF00149"/>
    </source>
</evidence>
<dbReference type="InterPro" id="IPR004843">
    <property type="entry name" value="Calcineurin-like_PHP"/>
</dbReference>
<evidence type="ECO:0000256" key="1">
    <source>
        <dbReference type="SAM" id="SignalP"/>
    </source>
</evidence>
<name>A0A2N8RCL0_STUST</name>
<dbReference type="GO" id="GO:0016787">
    <property type="term" value="F:hydrolase activity"/>
    <property type="evidence" value="ECO:0007669"/>
    <property type="project" value="InterPro"/>
</dbReference>
<feature type="signal peptide" evidence="1">
    <location>
        <begin position="1"/>
        <end position="25"/>
    </location>
</feature>
<keyword evidence="1" id="KW-0732">Signal</keyword>
<feature type="chain" id="PRO_5014945103" evidence="1">
    <location>
        <begin position="26"/>
        <end position="294"/>
    </location>
</feature>
<evidence type="ECO:0000313" key="4">
    <source>
        <dbReference type="Proteomes" id="UP000236003"/>
    </source>
</evidence>
<dbReference type="EMBL" id="POUM01000012">
    <property type="protein sequence ID" value="PNF58824.1"/>
    <property type="molecule type" value="Genomic_DNA"/>
</dbReference>
<organism evidence="3 4">
    <name type="scientific">Stutzerimonas stutzeri</name>
    <name type="common">Pseudomonas stutzeri</name>
    <dbReference type="NCBI Taxonomy" id="316"/>
    <lineage>
        <taxon>Bacteria</taxon>
        <taxon>Pseudomonadati</taxon>
        <taxon>Pseudomonadota</taxon>
        <taxon>Gammaproteobacteria</taxon>
        <taxon>Pseudomonadales</taxon>
        <taxon>Pseudomonadaceae</taxon>
        <taxon>Stutzerimonas</taxon>
    </lineage>
</organism>
<comment type="caution">
    <text evidence="3">The sequence shown here is derived from an EMBL/GenBank/DDBJ whole genome shotgun (WGS) entry which is preliminary data.</text>
</comment>
<evidence type="ECO:0000313" key="3">
    <source>
        <dbReference type="EMBL" id="PNF58824.1"/>
    </source>
</evidence>
<reference evidence="3 4" key="1">
    <citation type="submission" date="2018-01" db="EMBL/GenBank/DDBJ databases">
        <title>Denitrification phenotypes of diverse strains of Pseudomonas stutzeri.</title>
        <authorList>
            <person name="Milligan D.A."/>
            <person name="Bergaust L."/>
            <person name="Bakken L.R."/>
            <person name="Frostegard A."/>
        </authorList>
    </citation>
    <scope>NUCLEOTIDE SEQUENCE [LARGE SCALE GENOMIC DNA]</scope>
    <source>
        <strain evidence="3 4">CCUG 44592</strain>
    </source>
</reference>
<dbReference type="AlphaFoldDB" id="A0A2N8RCL0"/>
<proteinExistence type="predicted"/>
<gene>
    <name evidence="3" type="ORF">CXK99_14610</name>
</gene>
<accession>A0A2N8RCL0</accession>